<keyword evidence="5" id="KW-1185">Reference proteome</keyword>
<dbReference type="CDD" id="cd00761">
    <property type="entry name" value="Glyco_tranf_GTA_type"/>
    <property type="match status" value="1"/>
</dbReference>
<dbReference type="Gene3D" id="3.90.550.10">
    <property type="entry name" value="Spore Coat Polysaccharide Biosynthesis Protein SpsA, Chain A"/>
    <property type="match status" value="1"/>
</dbReference>
<gene>
    <name evidence="4" type="ORF">SAMN05216529_11235</name>
</gene>
<dbReference type="PANTHER" id="PTHR22916:SF51">
    <property type="entry name" value="GLYCOSYLTRANSFERASE EPSH-RELATED"/>
    <property type="match status" value="1"/>
</dbReference>
<organism evidence="4 5">
    <name type="scientific">Faecalicatena contorta</name>
    <dbReference type="NCBI Taxonomy" id="39482"/>
    <lineage>
        <taxon>Bacteria</taxon>
        <taxon>Bacillati</taxon>
        <taxon>Bacillota</taxon>
        <taxon>Clostridia</taxon>
        <taxon>Lachnospirales</taxon>
        <taxon>Lachnospiraceae</taxon>
        <taxon>Faecalicatena</taxon>
    </lineage>
</organism>
<evidence type="ECO:0000256" key="2">
    <source>
        <dbReference type="ARBA" id="ARBA00022679"/>
    </source>
</evidence>
<dbReference type="EMBL" id="UHJJ01000012">
    <property type="protein sequence ID" value="SUQ15387.1"/>
    <property type="molecule type" value="Genomic_DNA"/>
</dbReference>
<dbReference type="SUPFAM" id="SSF53448">
    <property type="entry name" value="Nucleotide-diphospho-sugar transferases"/>
    <property type="match status" value="1"/>
</dbReference>
<keyword evidence="1" id="KW-0328">Glycosyltransferase</keyword>
<evidence type="ECO:0000313" key="4">
    <source>
        <dbReference type="EMBL" id="SUQ15387.1"/>
    </source>
</evidence>
<evidence type="ECO:0000259" key="3">
    <source>
        <dbReference type="Pfam" id="PF00535"/>
    </source>
</evidence>
<dbReference type="InterPro" id="IPR029044">
    <property type="entry name" value="Nucleotide-diphossugar_trans"/>
</dbReference>
<sequence length="358" mass="42101">MPKISIIVPVYNIKEEYLRKCVESLLQQSLKEIEIIMIDDGSTDISGSICDEYQKKDARIKVIHQENQGVAVARNAGLAIARGEWITFVDADDWCGLDMCEKILERALKLNSDILIFANYAVKEKNVIAKNQFFENDIDEFDGSLKDEAELKTMVRCHPSFSFQPPENMMGGTWCKLINHEFLRKTGILFEPELVRSQDIIFYLNLFERAEKISYYNQQLYYYRYSIESVSKRYRQDAYKIFTIVLQKQDEFIRTHHKSPLFRSVFTKGVMVTIGTCMRTDFMHEENTEGFREKCRRFRTMTRLQPMRDTLKNKDDKTLDSFQKIQKILLKYDLVELYLIVFKINGILLHFLKNAKSA</sequence>
<protein>
    <submittedName>
        <fullName evidence="4">Glycosyltransferase involved in cell wall bisynthesis</fullName>
    </submittedName>
</protein>
<dbReference type="PANTHER" id="PTHR22916">
    <property type="entry name" value="GLYCOSYLTRANSFERASE"/>
    <property type="match status" value="1"/>
</dbReference>
<dbReference type="Pfam" id="PF00535">
    <property type="entry name" value="Glycos_transf_2"/>
    <property type="match status" value="1"/>
</dbReference>
<proteinExistence type="predicted"/>
<accession>A0A315ZUP2</accession>
<feature type="domain" description="Glycosyltransferase 2-like" evidence="3">
    <location>
        <begin position="5"/>
        <end position="132"/>
    </location>
</feature>
<dbReference type="OrthoDB" id="3189257at2"/>
<dbReference type="GO" id="GO:0016757">
    <property type="term" value="F:glycosyltransferase activity"/>
    <property type="evidence" value="ECO:0007669"/>
    <property type="project" value="UniProtKB-KW"/>
</dbReference>
<dbReference type="AlphaFoldDB" id="A0A315ZUP2"/>
<reference evidence="5" key="1">
    <citation type="submission" date="2017-07" db="EMBL/GenBank/DDBJ databases">
        <authorList>
            <person name="Varghese N."/>
            <person name="Submissions S."/>
        </authorList>
    </citation>
    <scope>NUCLEOTIDE SEQUENCE [LARGE SCALE GENOMIC DNA]</scope>
    <source>
        <strain evidence="5">NLAE-zl-C134</strain>
    </source>
</reference>
<evidence type="ECO:0000256" key="1">
    <source>
        <dbReference type="ARBA" id="ARBA00022676"/>
    </source>
</evidence>
<name>A0A315ZUP2_9FIRM</name>
<dbReference type="InterPro" id="IPR001173">
    <property type="entry name" value="Glyco_trans_2-like"/>
</dbReference>
<dbReference type="Proteomes" id="UP000254051">
    <property type="component" value="Unassembled WGS sequence"/>
</dbReference>
<keyword evidence="2 4" id="KW-0808">Transferase</keyword>
<evidence type="ECO:0000313" key="5">
    <source>
        <dbReference type="Proteomes" id="UP000254051"/>
    </source>
</evidence>